<dbReference type="AlphaFoldDB" id="A0A9X8D8F5"/>
<feature type="chain" id="PRO_5040973312" description="histidine kinase" evidence="9">
    <location>
        <begin position="28"/>
        <end position="685"/>
    </location>
</feature>
<dbReference type="PANTHER" id="PTHR43711:SF1">
    <property type="entry name" value="HISTIDINE KINASE 1"/>
    <property type="match status" value="1"/>
</dbReference>
<keyword evidence="4" id="KW-0808">Transferase</keyword>
<dbReference type="InterPro" id="IPR036097">
    <property type="entry name" value="HisK_dim/P_sf"/>
</dbReference>
<evidence type="ECO:0000256" key="2">
    <source>
        <dbReference type="ARBA" id="ARBA00012438"/>
    </source>
</evidence>
<feature type="transmembrane region" description="Helical" evidence="8">
    <location>
        <begin position="337"/>
        <end position="356"/>
    </location>
</feature>
<keyword evidence="7" id="KW-0175">Coiled coil</keyword>
<dbReference type="PRINTS" id="PR00344">
    <property type="entry name" value="BCTRLSENSOR"/>
</dbReference>
<evidence type="ECO:0000256" key="9">
    <source>
        <dbReference type="SAM" id="SignalP"/>
    </source>
</evidence>
<name>A0A9X8D8F5_9BURK</name>
<evidence type="ECO:0000313" key="11">
    <source>
        <dbReference type="EMBL" id="RIX84577.1"/>
    </source>
</evidence>
<feature type="transmembrane region" description="Helical" evidence="8">
    <location>
        <begin position="250"/>
        <end position="271"/>
    </location>
</feature>
<gene>
    <name evidence="11" type="ORF">D3H34_02845</name>
</gene>
<dbReference type="OrthoDB" id="8807260at2"/>
<proteinExistence type="predicted"/>
<feature type="transmembrane region" description="Helical" evidence="8">
    <location>
        <begin position="371"/>
        <end position="388"/>
    </location>
</feature>
<dbReference type="EMBL" id="QXMN01000002">
    <property type="protein sequence ID" value="RIX84577.1"/>
    <property type="molecule type" value="Genomic_DNA"/>
</dbReference>
<dbReference type="InterPro" id="IPR003661">
    <property type="entry name" value="HisK_dim/P_dom"/>
</dbReference>
<feature type="domain" description="Histidine kinase" evidence="10">
    <location>
        <begin position="461"/>
        <end position="685"/>
    </location>
</feature>
<evidence type="ECO:0000256" key="1">
    <source>
        <dbReference type="ARBA" id="ARBA00000085"/>
    </source>
</evidence>
<keyword evidence="8" id="KW-0472">Membrane</keyword>
<dbReference type="SMART" id="SM00388">
    <property type="entry name" value="HisKA"/>
    <property type="match status" value="1"/>
</dbReference>
<keyword evidence="9" id="KW-0732">Signal</keyword>
<dbReference type="Proteomes" id="UP000265619">
    <property type="component" value="Unassembled WGS sequence"/>
</dbReference>
<dbReference type="InterPro" id="IPR003594">
    <property type="entry name" value="HATPase_dom"/>
</dbReference>
<organism evidence="11 12">
    <name type="scientific">Acidovorax cavernicola</name>
    <dbReference type="NCBI Taxonomy" id="1675792"/>
    <lineage>
        <taxon>Bacteria</taxon>
        <taxon>Pseudomonadati</taxon>
        <taxon>Pseudomonadota</taxon>
        <taxon>Betaproteobacteria</taxon>
        <taxon>Burkholderiales</taxon>
        <taxon>Comamonadaceae</taxon>
        <taxon>Acidovorax</taxon>
    </lineage>
</organism>
<dbReference type="EC" id="2.7.13.3" evidence="2"/>
<dbReference type="Pfam" id="PF07696">
    <property type="entry name" value="7TMR-DISMED2"/>
    <property type="match status" value="1"/>
</dbReference>
<dbReference type="Pfam" id="PF02518">
    <property type="entry name" value="HATPase_c"/>
    <property type="match status" value="1"/>
</dbReference>
<keyword evidence="8" id="KW-0812">Transmembrane</keyword>
<comment type="catalytic activity">
    <reaction evidence="1">
        <text>ATP + protein L-histidine = ADP + protein N-phospho-L-histidine.</text>
        <dbReference type="EC" id="2.7.13.3"/>
    </reaction>
</comment>
<keyword evidence="8" id="KW-1133">Transmembrane helix</keyword>
<dbReference type="InterPro" id="IPR050736">
    <property type="entry name" value="Sensor_HK_Regulatory"/>
</dbReference>
<dbReference type="SMART" id="SM00387">
    <property type="entry name" value="HATPase_c"/>
    <property type="match status" value="1"/>
</dbReference>
<feature type="transmembrane region" description="Helical" evidence="8">
    <location>
        <begin position="187"/>
        <end position="207"/>
    </location>
</feature>
<feature type="signal peptide" evidence="9">
    <location>
        <begin position="1"/>
        <end position="27"/>
    </location>
</feature>
<dbReference type="Pfam" id="PF07695">
    <property type="entry name" value="7TMR-DISM_7TM"/>
    <property type="match status" value="1"/>
</dbReference>
<dbReference type="InterPro" id="IPR004358">
    <property type="entry name" value="Sig_transdc_His_kin-like_C"/>
</dbReference>
<dbReference type="SUPFAM" id="SSF47384">
    <property type="entry name" value="Homodimeric domain of signal transducing histidine kinase"/>
    <property type="match status" value="1"/>
</dbReference>
<evidence type="ECO:0000256" key="8">
    <source>
        <dbReference type="SAM" id="Phobius"/>
    </source>
</evidence>
<keyword evidence="12" id="KW-1185">Reference proteome</keyword>
<evidence type="ECO:0000256" key="7">
    <source>
        <dbReference type="SAM" id="Coils"/>
    </source>
</evidence>
<dbReference type="Pfam" id="PF00512">
    <property type="entry name" value="HisKA"/>
    <property type="match status" value="1"/>
</dbReference>
<evidence type="ECO:0000259" key="10">
    <source>
        <dbReference type="PROSITE" id="PS50109"/>
    </source>
</evidence>
<accession>A0A9X8D8F5</accession>
<evidence type="ECO:0000256" key="3">
    <source>
        <dbReference type="ARBA" id="ARBA00022553"/>
    </source>
</evidence>
<dbReference type="Gene3D" id="1.10.287.130">
    <property type="match status" value="1"/>
</dbReference>
<keyword evidence="5 11" id="KW-0418">Kinase</keyword>
<feature type="coiled-coil region" evidence="7">
    <location>
        <begin position="384"/>
        <end position="433"/>
    </location>
</feature>
<dbReference type="Gene3D" id="3.30.565.10">
    <property type="entry name" value="Histidine kinase-like ATPase, C-terminal domain"/>
    <property type="match status" value="1"/>
</dbReference>
<dbReference type="InterPro" id="IPR011623">
    <property type="entry name" value="7TMR_DISM_rcpt_extracell_dom1"/>
</dbReference>
<evidence type="ECO:0000256" key="5">
    <source>
        <dbReference type="ARBA" id="ARBA00022777"/>
    </source>
</evidence>
<evidence type="ECO:0000313" key="12">
    <source>
        <dbReference type="Proteomes" id="UP000265619"/>
    </source>
</evidence>
<dbReference type="RefSeq" id="WP_119551951.1">
    <property type="nucleotide sequence ID" value="NZ_QXMN01000002.1"/>
</dbReference>
<keyword evidence="6" id="KW-0902">Two-component regulatory system</keyword>
<dbReference type="PANTHER" id="PTHR43711">
    <property type="entry name" value="TWO-COMPONENT HISTIDINE KINASE"/>
    <property type="match status" value="1"/>
</dbReference>
<evidence type="ECO:0000256" key="6">
    <source>
        <dbReference type="ARBA" id="ARBA00023012"/>
    </source>
</evidence>
<feature type="transmembrane region" description="Helical" evidence="8">
    <location>
        <begin position="283"/>
        <end position="303"/>
    </location>
</feature>
<feature type="transmembrane region" description="Helical" evidence="8">
    <location>
        <begin position="309"/>
        <end position="330"/>
    </location>
</feature>
<evidence type="ECO:0000256" key="4">
    <source>
        <dbReference type="ARBA" id="ARBA00022679"/>
    </source>
</evidence>
<feature type="transmembrane region" description="Helical" evidence="8">
    <location>
        <begin position="219"/>
        <end position="238"/>
    </location>
</feature>
<dbReference type="InterPro" id="IPR011622">
    <property type="entry name" value="7TMR_DISM_rcpt_extracell_dom2"/>
</dbReference>
<dbReference type="GO" id="GO:0000155">
    <property type="term" value="F:phosphorelay sensor kinase activity"/>
    <property type="evidence" value="ECO:0007669"/>
    <property type="project" value="InterPro"/>
</dbReference>
<protein>
    <recommendedName>
        <fullName evidence="2">histidine kinase</fullName>
        <ecNumber evidence="2">2.7.13.3</ecNumber>
    </recommendedName>
</protein>
<dbReference type="PROSITE" id="PS50109">
    <property type="entry name" value="HIS_KIN"/>
    <property type="match status" value="1"/>
</dbReference>
<dbReference type="SUPFAM" id="SSF55874">
    <property type="entry name" value="ATPase domain of HSP90 chaperone/DNA topoisomerase II/histidine kinase"/>
    <property type="match status" value="1"/>
</dbReference>
<dbReference type="Gene3D" id="2.60.40.2380">
    <property type="match status" value="1"/>
</dbReference>
<reference evidence="11 12" key="1">
    <citation type="submission" date="2018-09" db="EMBL/GenBank/DDBJ databases">
        <title>Acidovorax cavernicola nov. sp. isolated from Gruta de las Maravillas (Aracena, Spain).</title>
        <authorList>
            <person name="Jurado V."/>
            <person name="Gutierrez-Patricio S."/>
            <person name="Gonzalez-Pimentel J.L."/>
            <person name="Miller A.Z."/>
            <person name="Laiz L."/>
            <person name="Saiz-Jimenez C."/>
        </authorList>
    </citation>
    <scope>NUCLEOTIDE SEQUENCE [LARGE SCALE GENOMIC DNA]</scope>
    <source>
        <strain evidence="11 12">1011MAR4D40.2</strain>
    </source>
</reference>
<dbReference type="InterPro" id="IPR005467">
    <property type="entry name" value="His_kinase_dom"/>
</dbReference>
<sequence>MKRLARCLWLCGCLAVLGLFLSTAARAGVLRLDPLASVDSHGQLSILRDPEGRLSADEAAAAPGWKAVPGAVNAGFTHDAVWIRLQVQRPAGVPQQRWLAQFRNALLDDVRLYRQDEAGRWHLAVHSGEDIGRENWPIDARNVQLPLTLESTAPTPLLLRLQSRNAMSTTIGFAAPEVYAGTARREYLFYGLGFGFGLMLLAFHTLFWQMTRERLSAWYLVYVANALLVEFLSAGLPQQLFAMPARLSDMLLSLSICAGVAIGIRFAIMQLGADLQWPRFCRVVVRVVGLVSAVSVALVLGGANGLGMQAVQGTAMLCIVGLIGGALWLLPRDQGQARAFLVIFGIYYAGVMVSFLRNQGWLPAGAWTDNATAVGTLLHLLLMSMRLNRRYDQLRREKEAAQARLVHVIGRQNDRLEEEVRRRTADLRGEIEQRQRLEVDLRAALETERRAKQSQVDFVAMVSHEFRTPLAIIHTTAQQIAKNLDAAREKTLSRCKNLRAAAQRMTALVDEYLTADRMEAGQTPFQPRACEREELLELFEDLVADWPDGRVVWHEGQLPQQLVCDPGLLRVALRNLLANADRHTPAGQAIVLDVVPAQVGEVGGADGAGGVDGLNIRVSNPGDAIPHDEVARLFEKYFRGRQAARSPGAGLGLYLVHQIAELHRGEARLESDGQDGHMRFSLALP</sequence>
<dbReference type="CDD" id="cd00082">
    <property type="entry name" value="HisKA"/>
    <property type="match status" value="1"/>
</dbReference>
<comment type="caution">
    <text evidence="11">The sequence shown here is derived from an EMBL/GenBank/DDBJ whole genome shotgun (WGS) entry which is preliminary data.</text>
</comment>
<dbReference type="InterPro" id="IPR036890">
    <property type="entry name" value="HATPase_C_sf"/>
</dbReference>
<keyword evidence="3" id="KW-0597">Phosphoprotein</keyword>